<reference evidence="2" key="1">
    <citation type="submission" date="2020-12" db="EMBL/GenBank/DDBJ databases">
        <title>Sedimentitalea sp. nov., isolated from sand in Incheon.</title>
        <authorList>
            <person name="Kim W."/>
        </authorList>
    </citation>
    <scope>NUCLEOTIDE SEQUENCE</scope>
    <source>
        <strain evidence="2">CAU 1593</strain>
    </source>
</reference>
<keyword evidence="3" id="KW-1185">Reference proteome</keyword>
<accession>A0A8J7J8C2</accession>
<evidence type="ECO:0000313" key="3">
    <source>
        <dbReference type="Proteomes" id="UP000619079"/>
    </source>
</evidence>
<dbReference type="EMBL" id="JAELVR010000009">
    <property type="protein sequence ID" value="MBJ6372577.1"/>
    <property type="molecule type" value="Genomic_DNA"/>
</dbReference>
<gene>
    <name evidence="2" type="ORF">JF290_13665</name>
</gene>
<comment type="caution">
    <text evidence="2">The sequence shown here is derived from an EMBL/GenBank/DDBJ whole genome shotgun (WGS) entry which is preliminary data.</text>
</comment>
<protein>
    <submittedName>
        <fullName evidence="2">Glycosyltransferase</fullName>
    </submittedName>
</protein>
<sequence>MKVMIVVTHLLGTGHLRRAGTLAHAFADHGHDVRLISGGMPLDAPETAGIDLLQLPPVRSDGVNFARLLDRHGVEAGESLREARRDMLCNALDDFIPDVLVTELYPFGRRVLAREFDALLERAASVTPRPVVLASIRDILAPPSSPAKAERTEHIVTSLYDAVLVHSDPQLVSLEASWPVGPALADRLRYSGFIAPPPASPHPDGLGQGEVLVSAGGGAVGMPLFRAALQAARIDPDRHWRLLVGGADANRLKELQVKAAPNTTVEPARPDFRQMLAGAAASISLCGYNTALDILQAGTPAVFLPFDAGNEVEQGLRAHSLARLPGIEVLKSHDLSPTALCEMLARVIAAPKRILRQMRFDGATRSVAIASDLLEAAR</sequence>
<dbReference type="Gene3D" id="3.40.50.2000">
    <property type="entry name" value="Glycogen Phosphorylase B"/>
    <property type="match status" value="2"/>
</dbReference>
<dbReference type="SUPFAM" id="SSF53756">
    <property type="entry name" value="UDP-Glycosyltransferase/glycogen phosphorylase"/>
    <property type="match status" value="1"/>
</dbReference>
<dbReference type="Proteomes" id="UP000619079">
    <property type="component" value="Unassembled WGS sequence"/>
</dbReference>
<dbReference type="RefSeq" id="WP_199025453.1">
    <property type="nucleotide sequence ID" value="NZ_JAELVR010000009.1"/>
</dbReference>
<evidence type="ECO:0000313" key="2">
    <source>
        <dbReference type="EMBL" id="MBJ6372577.1"/>
    </source>
</evidence>
<dbReference type="InterPro" id="IPR007235">
    <property type="entry name" value="Glyco_trans_28_C"/>
</dbReference>
<feature type="domain" description="Glycosyl transferase family 28 C-terminal" evidence="1">
    <location>
        <begin position="217"/>
        <end position="359"/>
    </location>
</feature>
<organism evidence="2 3">
    <name type="scientific">Sedimentitalea arenosa</name>
    <dbReference type="NCBI Taxonomy" id="2798803"/>
    <lineage>
        <taxon>Bacteria</taxon>
        <taxon>Pseudomonadati</taxon>
        <taxon>Pseudomonadota</taxon>
        <taxon>Alphaproteobacteria</taxon>
        <taxon>Rhodobacterales</taxon>
        <taxon>Paracoccaceae</taxon>
        <taxon>Sedimentitalea</taxon>
    </lineage>
</organism>
<dbReference type="PANTHER" id="PTHR21015">
    <property type="entry name" value="UDP-N-ACETYLGLUCOSAMINE--N-ACETYLMURAMYL-(PENTAPEPTIDE) PYROPHOSPHORYL-UNDECAPRENOL N-ACETYLGLUCOSAMINE TRANSFERASE 1"/>
    <property type="match status" value="1"/>
</dbReference>
<name>A0A8J7J8C2_9RHOB</name>
<dbReference type="GO" id="GO:0016758">
    <property type="term" value="F:hexosyltransferase activity"/>
    <property type="evidence" value="ECO:0007669"/>
    <property type="project" value="InterPro"/>
</dbReference>
<dbReference type="AlphaFoldDB" id="A0A8J7J8C2"/>
<dbReference type="Pfam" id="PF04101">
    <property type="entry name" value="Glyco_tran_28_C"/>
    <property type="match status" value="1"/>
</dbReference>
<proteinExistence type="predicted"/>
<evidence type="ECO:0000259" key="1">
    <source>
        <dbReference type="Pfam" id="PF04101"/>
    </source>
</evidence>
<dbReference type="PANTHER" id="PTHR21015:SF28">
    <property type="entry name" value="SLL1722 PROTEIN"/>
    <property type="match status" value="1"/>
</dbReference>